<name>A0A6C0T5G6_AMAPA</name>
<dbReference type="InterPro" id="IPR026960">
    <property type="entry name" value="RVT-Znf"/>
</dbReference>
<proteinExistence type="predicted"/>
<dbReference type="PANTHER" id="PTHR33116:SF84">
    <property type="entry name" value="RNA-DIRECTED DNA POLYMERASE"/>
    <property type="match status" value="1"/>
</dbReference>
<gene>
    <name evidence="2" type="ORF">AP_R.00g000480-v1.0.a3</name>
</gene>
<dbReference type="Pfam" id="PF13966">
    <property type="entry name" value="zf-RVT"/>
    <property type="match status" value="1"/>
</dbReference>
<protein>
    <recommendedName>
        <fullName evidence="1">Reverse transcriptase domain-containing protein</fullName>
    </recommendedName>
</protein>
<sequence>MTNKTSLIMRLFHKACVTTVSFSILVNGTPLKPFDAKKGLRQGDPISPYLFAIAMDYLSRLMQKQNNFSFHPRCKATRITHLLFADDLLMFCRADISSVQSMMRSFQIFSRASGLEANNSKSNVYISGVDDQCKMTILSYLQMEEGSFPFRYLGVPLHSKKLNSRDCRPLVDKIVGRIGYWSSKLLSYAGRIQLVRSVIRGIQNFWAQIFCIPKKVLKMVENICRSFIWTGKEGLSRKAAISWLQMGLPYSKGGLNLRDMYQWNRVAILKHLWNIAVKKDNLWVKWVHSYYVKDRNLNEVRPSIHASWSFKKIIKQWELVERLGGWNSIVSGGVFCIGKVYDRLIANHPKVDWGPIMIKNVASPSARFITWLAIQNRLATRDRLAKWLELTDDRCVLCNNASESAHHLFFDCRNAKEIRAKIFNFLSWNLNEANFHDEIQCMSKLNKKKTDRAKLIVGLWTEMIYNIWMQRNRKIFDNHSFNQKEVIDCIVFRIAGRVNSRMNDMLVSR</sequence>
<dbReference type="InterPro" id="IPR000477">
    <property type="entry name" value="RT_dom"/>
</dbReference>
<evidence type="ECO:0000259" key="1">
    <source>
        <dbReference type="PROSITE" id="PS50878"/>
    </source>
</evidence>
<accession>A0A6C0T5G6</accession>
<dbReference type="PANTHER" id="PTHR33116">
    <property type="entry name" value="REVERSE TRANSCRIPTASE ZINC-BINDING DOMAIN-CONTAINING PROTEIN-RELATED-RELATED"/>
    <property type="match status" value="1"/>
</dbReference>
<dbReference type="EMBL" id="MT025716">
    <property type="protein sequence ID" value="QIA97952.1"/>
    <property type="molecule type" value="Genomic_DNA"/>
</dbReference>
<reference evidence="2" key="1">
    <citation type="submission" date="2020-02" db="EMBL/GenBank/DDBJ databases">
        <title>The eccDNA Replicon: A heritable, self-replicating, extra-nuclear vehicle that enables gene amplification and rapid adaptive evolution in Amaranthus palmeri.</title>
        <authorList>
            <person name="Saski C.A."/>
            <person name="Molin W.T."/>
        </authorList>
    </citation>
    <scope>NUCLEOTIDE SEQUENCE</scope>
</reference>
<dbReference type="InterPro" id="IPR043502">
    <property type="entry name" value="DNA/RNA_pol_sf"/>
</dbReference>
<dbReference type="AlphaFoldDB" id="A0A6C0T5G6"/>
<dbReference type="PROSITE" id="PS50878">
    <property type="entry name" value="RT_POL"/>
    <property type="match status" value="1"/>
</dbReference>
<organism evidence="2">
    <name type="scientific">Amaranthus palmeri</name>
    <name type="common">Palmer's pigweed</name>
    <dbReference type="NCBI Taxonomy" id="107608"/>
    <lineage>
        <taxon>Eukaryota</taxon>
        <taxon>Viridiplantae</taxon>
        <taxon>Streptophyta</taxon>
        <taxon>Embryophyta</taxon>
        <taxon>Tracheophyta</taxon>
        <taxon>Spermatophyta</taxon>
        <taxon>Magnoliopsida</taxon>
        <taxon>eudicotyledons</taxon>
        <taxon>Gunneridae</taxon>
        <taxon>Pentapetalae</taxon>
        <taxon>Caryophyllales</taxon>
        <taxon>Amaranthaceae</taxon>
        <taxon>Amaranthus</taxon>
    </lineage>
</organism>
<dbReference type="Pfam" id="PF00078">
    <property type="entry name" value="RVT_1"/>
    <property type="match status" value="1"/>
</dbReference>
<feature type="domain" description="Reverse transcriptase" evidence="1">
    <location>
        <begin position="1"/>
        <end position="157"/>
    </location>
</feature>
<dbReference type="SUPFAM" id="SSF56672">
    <property type="entry name" value="DNA/RNA polymerases"/>
    <property type="match status" value="1"/>
</dbReference>
<evidence type="ECO:0000313" key="2">
    <source>
        <dbReference type="EMBL" id="QIA97952.1"/>
    </source>
</evidence>